<dbReference type="PANTHER" id="PTHR43591:SF102">
    <property type="entry name" value="S-ADENOSYL-L-METHIONINE-DEPENDENT METHYLTRANSFERASE"/>
    <property type="match status" value="1"/>
</dbReference>
<dbReference type="GO" id="GO:0032259">
    <property type="term" value="P:methylation"/>
    <property type="evidence" value="ECO:0007669"/>
    <property type="project" value="UniProtKB-KW"/>
</dbReference>
<dbReference type="GO" id="GO:0008168">
    <property type="term" value="F:methyltransferase activity"/>
    <property type="evidence" value="ECO:0007669"/>
    <property type="project" value="UniProtKB-KW"/>
</dbReference>
<dbReference type="CDD" id="cd02440">
    <property type="entry name" value="AdoMet_MTases"/>
    <property type="match status" value="1"/>
</dbReference>
<protein>
    <submittedName>
        <fullName evidence="3">S-adenosyl-L-methionine-dependent methyltransferase</fullName>
    </submittedName>
</protein>
<dbReference type="EMBL" id="JARVKM010000034">
    <property type="protein sequence ID" value="KAK9775520.1"/>
    <property type="molecule type" value="Genomic_DNA"/>
</dbReference>
<dbReference type="Proteomes" id="UP001465668">
    <property type="component" value="Unassembled WGS sequence"/>
</dbReference>
<evidence type="ECO:0000313" key="3">
    <source>
        <dbReference type="EMBL" id="KAK9775520.1"/>
    </source>
</evidence>
<evidence type="ECO:0000256" key="1">
    <source>
        <dbReference type="ARBA" id="ARBA00038158"/>
    </source>
</evidence>
<dbReference type="PANTHER" id="PTHR43591">
    <property type="entry name" value="METHYLTRANSFERASE"/>
    <property type="match status" value="1"/>
</dbReference>
<feature type="compositionally biased region" description="Basic and acidic residues" evidence="2">
    <location>
        <begin position="24"/>
        <end position="34"/>
    </location>
</feature>
<evidence type="ECO:0000313" key="4">
    <source>
        <dbReference type="Proteomes" id="UP001465668"/>
    </source>
</evidence>
<dbReference type="SUPFAM" id="SSF53335">
    <property type="entry name" value="S-adenosyl-L-methionine-dependent methyltransferases"/>
    <property type="match status" value="1"/>
</dbReference>
<dbReference type="Pfam" id="PF13489">
    <property type="entry name" value="Methyltransf_23"/>
    <property type="match status" value="1"/>
</dbReference>
<name>A0ABR2XPA9_9PEZI</name>
<keyword evidence="4" id="KW-1185">Reference proteome</keyword>
<comment type="caution">
    <text evidence="3">The sequence shown here is derived from an EMBL/GenBank/DDBJ whole genome shotgun (WGS) entry which is preliminary data.</text>
</comment>
<comment type="similarity">
    <text evidence="1">Belongs to the methyltransferase superfamily. LaeA methyltransferase family.</text>
</comment>
<sequence length="377" mass="42480">MPASGLSQRPGPFQSAGYAPLPQPRERGDVDFTKPRQIGHPGAHVGADISILPGIVAPVTSGHLGTPLTSVPPIALDSYFYTESNSTNPDPQAVKENGRTYNGYKDGQYWLPNDATEQDRLDLQHVAWSCYMRGDLHWAPMIEPRYVLDVGTGTGIWAIAFADKYPTAKVIGTDLSRIQPWGRHPYVEWVQADAEDDWAYLPGRFDYVHFRMMMTCFQDPKTVMRRAYEHLCPGGWIEYQDGGADIYCHDTSSLGTSIHRWLFMLKQGAKRLGRDLEAPQYYKQWLQDVGFIDIKETIIQVPANPWPDDADLKDVGKWALADTNQGIEGISLRILANGLGMPVPEILQLVAQVKTDMGDTRHRFYWTMRVVYGRKPL</sequence>
<dbReference type="InterPro" id="IPR029063">
    <property type="entry name" value="SAM-dependent_MTases_sf"/>
</dbReference>
<dbReference type="Gene3D" id="3.40.50.150">
    <property type="entry name" value="Vaccinia Virus protein VP39"/>
    <property type="match status" value="1"/>
</dbReference>
<keyword evidence="3" id="KW-0489">Methyltransferase</keyword>
<keyword evidence="3" id="KW-0808">Transferase</keyword>
<gene>
    <name evidence="3" type="ORF">SCAR479_07909</name>
</gene>
<proteinExistence type="inferred from homology"/>
<feature type="region of interest" description="Disordered" evidence="2">
    <location>
        <begin position="1"/>
        <end position="34"/>
    </location>
</feature>
<accession>A0ABR2XPA9</accession>
<evidence type="ECO:0000256" key="2">
    <source>
        <dbReference type="SAM" id="MobiDB-lite"/>
    </source>
</evidence>
<organism evidence="3 4">
    <name type="scientific">Seiridium cardinale</name>
    <dbReference type="NCBI Taxonomy" id="138064"/>
    <lineage>
        <taxon>Eukaryota</taxon>
        <taxon>Fungi</taxon>
        <taxon>Dikarya</taxon>
        <taxon>Ascomycota</taxon>
        <taxon>Pezizomycotina</taxon>
        <taxon>Sordariomycetes</taxon>
        <taxon>Xylariomycetidae</taxon>
        <taxon>Amphisphaeriales</taxon>
        <taxon>Sporocadaceae</taxon>
        <taxon>Seiridium</taxon>
    </lineage>
</organism>
<reference evidence="3 4" key="1">
    <citation type="submission" date="2024-02" db="EMBL/GenBank/DDBJ databases">
        <title>First draft genome assembly of two strains of Seiridium cardinale.</title>
        <authorList>
            <person name="Emiliani G."/>
            <person name="Scali E."/>
        </authorList>
    </citation>
    <scope>NUCLEOTIDE SEQUENCE [LARGE SCALE GENOMIC DNA]</scope>
    <source>
        <strain evidence="3 4">BM-138-000479</strain>
    </source>
</reference>